<dbReference type="EMBL" id="JBHUCO010000019">
    <property type="protein sequence ID" value="MFD1519770.1"/>
    <property type="molecule type" value="Genomic_DNA"/>
</dbReference>
<name>A0ABW4F0K8_9PSEU</name>
<feature type="domain" description="Transcription regulator PadR N-terminal" evidence="2">
    <location>
        <begin position="115"/>
        <end position="183"/>
    </location>
</feature>
<dbReference type="SUPFAM" id="SSF46785">
    <property type="entry name" value="Winged helix' DNA-binding domain"/>
    <property type="match status" value="1"/>
</dbReference>
<dbReference type="Gene3D" id="1.10.10.10">
    <property type="entry name" value="Winged helix-like DNA-binding domain superfamily/Winged helix DNA-binding domain"/>
    <property type="match status" value="1"/>
</dbReference>
<feature type="compositionally biased region" description="Basic residues" evidence="1">
    <location>
        <begin position="64"/>
        <end position="78"/>
    </location>
</feature>
<reference evidence="4" key="1">
    <citation type="journal article" date="2019" name="Int. J. Syst. Evol. Microbiol.">
        <title>The Global Catalogue of Microorganisms (GCM) 10K type strain sequencing project: providing services to taxonomists for standard genome sequencing and annotation.</title>
        <authorList>
            <consortium name="The Broad Institute Genomics Platform"/>
            <consortium name="The Broad Institute Genome Sequencing Center for Infectious Disease"/>
            <person name="Wu L."/>
            <person name="Ma J."/>
        </authorList>
    </citation>
    <scope>NUCLEOTIDE SEQUENCE [LARGE SCALE GENOMIC DNA]</scope>
    <source>
        <strain evidence="4">CCM 7043</strain>
    </source>
</reference>
<feature type="compositionally biased region" description="Low complexity" evidence="1">
    <location>
        <begin position="42"/>
        <end position="52"/>
    </location>
</feature>
<sequence length="252" mass="27048">MNAMNPAWNLPFPGFGGAGLRGNPFGRGHGHGHGPVVPPAGPMAAAMGGPRPFDGPDDDGDHGHHGRRGHGRRERRGRPPFGPGFGPGMHPRGGFPGHHGRRGRRTARGDIRAAVLALVAEQPRHGYEIIQEISERTGGAWRPSPGSVYPTLSQLEDERLVRVEQADGRRVVHLTEEGTRYVEEHRDELDAVWASAGGDDGDDNGAGELWEQLGQLHAAAQQVMAAGNPEQITAATTALTEARRTIYRLLAE</sequence>
<gene>
    <name evidence="3" type="ORF">ACFSJD_19905</name>
</gene>
<dbReference type="Pfam" id="PF03551">
    <property type="entry name" value="PadR"/>
    <property type="match status" value="1"/>
</dbReference>
<evidence type="ECO:0000313" key="3">
    <source>
        <dbReference type="EMBL" id="MFD1519770.1"/>
    </source>
</evidence>
<keyword evidence="4" id="KW-1185">Reference proteome</keyword>
<dbReference type="InterPro" id="IPR005149">
    <property type="entry name" value="Tscrpt_reg_PadR_N"/>
</dbReference>
<evidence type="ECO:0000313" key="4">
    <source>
        <dbReference type="Proteomes" id="UP001597114"/>
    </source>
</evidence>
<evidence type="ECO:0000256" key="1">
    <source>
        <dbReference type="SAM" id="MobiDB-lite"/>
    </source>
</evidence>
<protein>
    <submittedName>
        <fullName evidence="3">PadR family transcriptional regulator</fullName>
    </submittedName>
</protein>
<dbReference type="InterPro" id="IPR036388">
    <property type="entry name" value="WH-like_DNA-bd_sf"/>
</dbReference>
<evidence type="ECO:0000259" key="2">
    <source>
        <dbReference type="Pfam" id="PF03551"/>
    </source>
</evidence>
<dbReference type="RefSeq" id="WP_344717850.1">
    <property type="nucleotide sequence ID" value="NZ_BAAAUS010000001.1"/>
</dbReference>
<dbReference type="Proteomes" id="UP001597114">
    <property type="component" value="Unassembled WGS sequence"/>
</dbReference>
<dbReference type="InterPro" id="IPR036390">
    <property type="entry name" value="WH_DNA-bd_sf"/>
</dbReference>
<feature type="region of interest" description="Disordered" evidence="1">
    <location>
        <begin position="23"/>
        <end position="107"/>
    </location>
</feature>
<proteinExistence type="predicted"/>
<accession>A0ABW4F0K8</accession>
<dbReference type="PANTHER" id="PTHR43252:SF2">
    <property type="entry name" value="TRANSCRIPTION REGULATOR, PADR-LIKE FAMILY"/>
    <property type="match status" value="1"/>
</dbReference>
<dbReference type="PANTHER" id="PTHR43252">
    <property type="entry name" value="TRANSCRIPTIONAL REGULATOR YQJI"/>
    <property type="match status" value="1"/>
</dbReference>
<comment type="caution">
    <text evidence="3">The sequence shown here is derived from an EMBL/GenBank/DDBJ whole genome shotgun (WGS) entry which is preliminary data.</text>
</comment>
<organism evidence="3 4">
    <name type="scientific">Pseudonocardia yunnanensis</name>
    <dbReference type="NCBI Taxonomy" id="58107"/>
    <lineage>
        <taxon>Bacteria</taxon>
        <taxon>Bacillati</taxon>
        <taxon>Actinomycetota</taxon>
        <taxon>Actinomycetes</taxon>
        <taxon>Pseudonocardiales</taxon>
        <taxon>Pseudonocardiaceae</taxon>
        <taxon>Pseudonocardia</taxon>
    </lineage>
</organism>